<keyword evidence="6" id="KW-0479">Metal-binding</keyword>
<keyword evidence="8" id="KW-0289">Folate biosynthesis</keyword>
<evidence type="ECO:0000256" key="8">
    <source>
        <dbReference type="ARBA" id="ARBA00022909"/>
    </source>
</evidence>
<dbReference type="PANTHER" id="PTHR20941">
    <property type="entry name" value="FOLATE SYNTHESIS PROTEINS"/>
    <property type="match status" value="1"/>
</dbReference>
<dbReference type="CDD" id="cd00739">
    <property type="entry name" value="DHPS"/>
    <property type="match status" value="1"/>
</dbReference>
<name>A0ABM8UMV1_9BACT</name>
<evidence type="ECO:0000313" key="10">
    <source>
        <dbReference type="EMBL" id="CAG5068691.1"/>
    </source>
</evidence>
<comment type="catalytic activity">
    <reaction evidence="1">
        <text>(7,8-dihydropterin-6-yl)methyl diphosphate + 4-aminobenzoate = 7,8-dihydropteroate + diphosphate</text>
        <dbReference type="Rhea" id="RHEA:19949"/>
        <dbReference type="ChEBI" id="CHEBI:17836"/>
        <dbReference type="ChEBI" id="CHEBI:17839"/>
        <dbReference type="ChEBI" id="CHEBI:33019"/>
        <dbReference type="ChEBI" id="CHEBI:72950"/>
        <dbReference type="EC" id="2.5.1.15"/>
    </reaction>
</comment>
<dbReference type="PANTHER" id="PTHR20941:SF1">
    <property type="entry name" value="FOLIC ACID SYNTHESIS PROTEIN FOL1"/>
    <property type="match status" value="1"/>
</dbReference>
<accession>A0ABM8UMV1</accession>
<keyword evidence="11" id="KW-1185">Reference proteome</keyword>
<dbReference type="EMBL" id="CAJRAU010000002">
    <property type="protein sequence ID" value="CAG5068691.1"/>
    <property type="molecule type" value="Genomic_DNA"/>
</dbReference>
<evidence type="ECO:0000256" key="4">
    <source>
        <dbReference type="ARBA" id="ARBA00012458"/>
    </source>
</evidence>
<dbReference type="SUPFAM" id="SSF51717">
    <property type="entry name" value="Dihydropteroate synthetase-like"/>
    <property type="match status" value="1"/>
</dbReference>
<dbReference type="Proteomes" id="UP000679725">
    <property type="component" value="Unassembled WGS sequence"/>
</dbReference>
<proteinExistence type="predicted"/>
<dbReference type="PROSITE" id="PS50972">
    <property type="entry name" value="PTERIN_BINDING"/>
    <property type="match status" value="1"/>
</dbReference>
<evidence type="ECO:0000256" key="6">
    <source>
        <dbReference type="ARBA" id="ARBA00022723"/>
    </source>
</evidence>
<evidence type="ECO:0000256" key="5">
    <source>
        <dbReference type="ARBA" id="ARBA00022679"/>
    </source>
</evidence>
<dbReference type="InterPro" id="IPR011005">
    <property type="entry name" value="Dihydropteroate_synth-like_sf"/>
</dbReference>
<evidence type="ECO:0000256" key="3">
    <source>
        <dbReference type="ARBA" id="ARBA00004763"/>
    </source>
</evidence>
<dbReference type="Gene3D" id="3.20.20.20">
    <property type="entry name" value="Dihydropteroate synthase-like"/>
    <property type="match status" value="1"/>
</dbReference>
<comment type="caution">
    <text evidence="10">The sequence shown here is derived from an EMBL/GenBank/DDBJ whole genome shotgun (WGS) entry which is preliminary data.</text>
</comment>
<sequence>MLQVSKKSLNIRGKIVDLTTPLVMGILNVTQDSFFRESRVTSENDIIGRAETMLEEGAAIIDIGGYSTRPGAKVIDIEEESASVLAALQILTKQFPGIIISVDTFRSEVAKRAVEYGASIINDVSGGTIDESMFATVAEARVPYILMHMRGEPQTMSKLTSYDNLVIDILQNLQSKIAALRIYGLADIIVDPGFGFAKNSAQNFELIRRLSEFQILGCTVLAGLSRKSTISKTLGITADEALNGTTVLNTLALQQGASMLRVHDVKAAVEAVKLWSAVGDS</sequence>
<dbReference type="Pfam" id="PF00809">
    <property type="entry name" value="Pterin_bind"/>
    <property type="match status" value="1"/>
</dbReference>
<evidence type="ECO:0000313" key="11">
    <source>
        <dbReference type="Proteomes" id="UP000679725"/>
    </source>
</evidence>
<dbReference type="RefSeq" id="WP_215232827.1">
    <property type="nucleotide sequence ID" value="NZ_CAJRAU010000002.1"/>
</dbReference>
<organism evidence="10 11">
    <name type="scientific">Dyadobacter linearis</name>
    <dbReference type="NCBI Taxonomy" id="2823330"/>
    <lineage>
        <taxon>Bacteria</taxon>
        <taxon>Pseudomonadati</taxon>
        <taxon>Bacteroidota</taxon>
        <taxon>Cytophagia</taxon>
        <taxon>Cytophagales</taxon>
        <taxon>Spirosomataceae</taxon>
        <taxon>Dyadobacter</taxon>
    </lineage>
</organism>
<reference evidence="10 11" key="1">
    <citation type="submission" date="2021-04" db="EMBL/GenBank/DDBJ databases">
        <authorList>
            <person name="Rodrigo-Torres L."/>
            <person name="Arahal R. D."/>
            <person name="Lucena T."/>
        </authorList>
    </citation>
    <scope>NUCLEOTIDE SEQUENCE [LARGE SCALE GENOMIC DNA]</scope>
    <source>
        <strain evidence="10 11">CECT 9623</strain>
    </source>
</reference>
<evidence type="ECO:0000256" key="2">
    <source>
        <dbReference type="ARBA" id="ARBA00001946"/>
    </source>
</evidence>
<dbReference type="PROSITE" id="PS00793">
    <property type="entry name" value="DHPS_2"/>
    <property type="match status" value="1"/>
</dbReference>
<evidence type="ECO:0000256" key="7">
    <source>
        <dbReference type="ARBA" id="ARBA00022842"/>
    </source>
</evidence>
<dbReference type="GO" id="GO:0004156">
    <property type="term" value="F:dihydropteroate synthase activity"/>
    <property type="evidence" value="ECO:0007669"/>
    <property type="project" value="UniProtKB-EC"/>
</dbReference>
<comment type="pathway">
    <text evidence="3">Cofactor biosynthesis; tetrahydrofolate biosynthesis; 7,8-dihydrofolate from 2-amino-4-hydroxy-6-hydroxymethyl-7,8-dihydropteridine diphosphate and 4-aminobenzoate: step 1/2.</text>
</comment>
<gene>
    <name evidence="10" type="primary">folP</name>
    <name evidence="10" type="ORF">DYBT9623_01423</name>
</gene>
<evidence type="ECO:0000256" key="1">
    <source>
        <dbReference type="ARBA" id="ARBA00000012"/>
    </source>
</evidence>
<comment type="cofactor">
    <cofactor evidence="2">
        <name>Mg(2+)</name>
        <dbReference type="ChEBI" id="CHEBI:18420"/>
    </cofactor>
</comment>
<dbReference type="EC" id="2.5.1.15" evidence="4"/>
<feature type="domain" description="Pterin-binding" evidence="9">
    <location>
        <begin position="21"/>
        <end position="273"/>
    </location>
</feature>
<dbReference type="NCBIfam" id="TIGR01496">
    <property type="entry name" value="DHPS"/>
    <property type="match status" value="1"/>
</dbReference>
<dbReference type="InterPro" id="IPR006390">
    <property type="entry name" value="DHP_synth_dom"/>
</dbReference>
<protein>
    <recommendedName>
        <fullName evidence="4">dihydropteroate synthase</fullName>
        <ecNumber evidence="4">2.5.1.15</ecNumber>
    </recommendedName>
</protein>
<keyword evidence="7" id="KW-0460">Magnesium</keyword>
<evidence type="ECO:0000259" key="9">
    <source>
        <dbReference type="PROSITE" id="PS50972"/>
    </source>
</evidence>
<dbReference type="InterPro" id="IPR000489">
    <property type="entry name" value="Pterin-binding_dom"/>
</dbReference>
<dbReference type="InterPro" id="IPR045031">
    <property type="entry name" value="DHP_synth-like"/>
</dbReference>
<keyword evidence="5 10" id="KW-0808">Transferase</keyword>